<evidence type="ECO:0000313" key="2">
    <source>
        <dbReference type="Proteomes" id="UP001228049"/>
    </source>
</evidence>
<accession>A0AAD9EW03</accession>
<dbReference type="EMBL" id="JASDAP010000025">
    <property type="protein sequence ID" value="KAK1880369.1"/>
    <property type="molecule type" value="Genomic_DNA"/>
</dbReference>
<feature type="non-terminal residue" evidence="1">
    <location>
        <position position="1"/>
    </location>
</feature>
<dbReference type="AlphaFoldDB" id="A0AAD9EW03"/>
<sequence>EGKCGVAAGPSAPGDLPLFLNDSVVPQAVEHLTRENSTDSSESAVVADLDSCQLCNSLGALQQLHWGERGGGRQQETMAALTASATDNHALKAVTRQHCVSSVSVLFAFAARSLDLTCPGCLR</sequence>
<organism evidence="1 2">
    <name type="scientific">Dissostichus eleginoides</name>
    <name type="common">Patagonian toothfish</name>
    <name type="synonym">Dissostichus amissus</name>
    <dbReference type="NCBI Taxonomy" id="100907"/>
    <lineage>
        <taxon>Eukaryota</taxon>
        <taxon>Metazoa</taxon>
        <taxon>Chordata</taxon>
        <taxon>Craniata</taxon>
        <taxon>Vertebrata</taxon>
        <taxon>Euteleostomi</taxon>
        <taxon>Actinopterygii</taxon>
        <taxon>Neopterygii</taxon>
        <taxon>Teleostei</taxon>
        <taxon>Neoteleostei</taxon>
        <taxon>Acanthomorphata</taxon>
        <taxon>Eupercaria</taxon>
        <taxon>Perciformes</taxon>
        <taxon>Notothenioidei</taxon>
        <taxon>Nototheniidae</taxon>
        <taxon>Dissostichus</taxon>
    </lineage>
</organism>
<evidence type="ECO:0000313" key="1">
    <source>
        <dbReference type="EMBL" id="KAK1880369.1"/>
    </source>
</evidence>
<reference evidence="1" key="1">
    <citation type="submission" date="2023-04" db="EMBL/GenBank/DDBJ databases">
        <title>Chromosome-level genome of Chaenocephalus aceratus.</title>
        <authorList>
            <person name="Park H."/>
        </authorList>
    </citation>
    <scope>NUCLEOTIDE SEQUENCE</scope>
    <source>
        <strain evidence="1">DE</strain>
        <tissue evidence="1">Muscle</tissue>
    </source>
</reference>
<name>A0AAD9EW03_DISEL</name>
<proteinExistence type="predicted"/>
<gene>
    <name evidence="1" type="ORF">KUDE01_025894</name>
</gene>
<comment type="caution">
    <text evidence="1">The sequence shown here is derived from an EMBL/GenBank/DDBJ whole genome shotgun (WGS) entry which is preliminary data.</text>
</comment>
<keyword evidence="2" id="KW-1185">Reference proteome</keyword>
<feature type="non-terminal residue" evidence="1">
    <location>
        <position position="123"/>
    </location>
</feature>
<protein>
    <submittedName>
        <fullName evidence="1">Tip attachment protein J</fullName>
    </submittedName>
</protein>
<dbReference type="Proteomes" id="UP001228049">
    <property type="component" value="Unassembled WGS sequence"/>
</dbReference>